<evidence type="ECO:0000256" key="1">
    <source>
        <dbReference type="SAM" id="MobiDB-lite"/>
    </source>
</evidence>
<evidence type="ECO:0000313" key="2">
    <source>
        <dbReference type="EMBL" id="CAG5101540.1"/>
    </source>
</evidence>
<protein>
    <submittedName>
        <fullName evidence="2">Oidioi.mRNA.OKI2018_I69.YSR.g17190.t1.cds</fullName>
    </submittedName>
</protein>
<feature type="region of interest" description="Disordered" evidence="1">
    <location>
        <begin position="36"/>
        <end position="60"/>
    </location>
</feature>
<proteinExistence type="predicted"/>
<gene>
    <name evidence="2" type="ORF">OKIOD_LOCUS8748</name>
</gene>
<evidence type="ECO:0000313" key="3">
    <source>
        <dbReference type="Proteomes" id="UP001158576"/>
    </source>
</evidence>
<reference evidence="2 3" key="1">
    <citation type="submission" date="2021-04" db="EMBL/GenBank/DDBJ databases">
        <authorList>
            <person name="Bliznina A."/>
        </authorList>
    </citation>
    <scope>NUCLEOTIDE SEQUENCE [LARGE SCALE GENOMIC DNA]</scope>
</reference>
<keyword evidence="3" id="KW-1185">Reference proteome</keyword>
<dbReference type="EMBL" id="OU015570">
    <property type="protein sequence ID" value="CAG5101540.1"/>
    <property type="molecule type" value="Genomic_DNA"/>
</dbReference>
<sequence length="278" mass="30927">MDTDSLFSDDSRFVQGAFAAQSNDSLFLDNNMPGAVANDSLFPDNHEGENDKDDFSDEVSYSTPSAQEEEEIWEQDPLDIVIPKQQIELLDTDVVFQEAVDVEGADRLENGTLVATAHPVGNEPPPAYSPRPLRGQRTSPPQFSPECVYHYEDVVQGESPPPFSPCVRRQLFVEHTYLQYVSKGGRLLASKKLPFGSKIANLWRLQLHADRNESTYNLAMAHGRGWVELVEDNMRASTQALKDGRFCVGIFGESGVSVAICGGKLVKTDEEIEDYFSF</sequence>
<accession>A0ABN7SMN2</accession>
<name>A0ABN7SMN2_OIKDI</name>
<dbReference type="Proteomes" id="UP001158576">
    <property type="component" value="Chromosome YSR"/>
</dbReference>
<organism evidence="2 3">
    <name type="scientific">Oikopleura dioica</name>
    <name type="common">Tunicate</name>
    <dbReference type="NCBI Taxonomy" id="34765"/>
    <lineage>
        <taxon>Eukaryota</taxon>
        <taxon>Metazoa</taxon>
        <taxon>Chordata</taxon>
        <taxon>Tunicata</taxon>
        <taxon>Appendicularia</taxon>
        <taxon>Copelata</taxon>
        <taxon>Oikopleuridae</taxon>
        <taxon>Oikopleura</taxon>
    </lineage>
</organism>
<feature type="region of interest" description="Disordered" evidence="1">
    <location>
        <begin position="116"/>
        <end position="140"/>
    </location>
</feature>